<dbReference type="GO" id="GO:0030955">
    <property type="term" value="F:potassium ion binding"/>
    <property type="evidence" value="ECO:0007669"/>
    <property type="project" value="UniProtKB-UniRule"/>
</dbReference>
<evidence type="ECO:0000256" key="7">
    <source>
        <dbReference type="ARBA" id="ARBA00023065"/>
    </source>
</evidence>
<accession>A0A6J5DFY0</accession>
<dbReference type="NCBIfam" id="TIGR00680">
    <property type="entry name" value="kdpA"/>
    <property type="match status" value="1"/>
</dbReference>
<name>A0A6J5DFY0_9BURK</name>
<keyword evidence="3 9" id="KW-0633">Potassium transport</keyword>
<keyword evidence="2 9" id="KW-1003">Cell membrane</keyword>
<dbReference type="HAMAP" id="MF_00275">
    <property type="entry name" value="KdpA"/>
    <property type="match status" value="1"/>
</dbReference>
<feature type="transmembrane region" description="Helical" evidence="9">
    <location>
        <begin position="381"/>
        <end position="399"/>
    </location>
</feature>
<feature type="transmembrane region" description="Helical" evidence="9">
    <location>
        <begin position="530"/>
        <end position="552"/>
    </location>
</feature>
<dbReference type="PIRSF" id="PIRSF001294">
    <property type="entry name" value="K_ATPaseA"/>
    <property type="match status" value="1"/>
</dbReference>
<feature type="transmembrane region" description="Helical" evidence="9">
    <location>
        <begin position="420"/>
        <end position="442"/>
    </location>
</feature>
<keyword evidence="5 9" id="KW-0630">Potassium</keyword>
<dbReference type="AlphaFoldDB" id="A0A6J5DFY0"/>
<keyword evidence="11" id="KW-1185">Reference proteome</keyword>
<comment type="subunit">
    <text evidence="9">The system is composed of three essential subunits: KdpA, KdpB and KdpC.</text>
</comment>
<evidence type="ECO:0000256" key="2">
    <source>
        <dbReference type="ARBA" id="ARBA00022475"/>
    </source>
</evidence>
<comment type="function">
    <text evidence="9">Part of the high-affinity ATP-driven potassium transport (or Kdp) system, which catalyzes the hydrolysis of ATP coupled with the electrogenic transport of potassium into the cytoplasm. This subunit binds the extracellular potassium ions and delivers the ions to the membrane domain of KdpB through an intramembrane tunnel.</text>
</comment>
<evidence type="ECO:0000256" key="3">
    <source>
        <dbReference type="ARBA" id="ARBA00022538"/>
    </source>
</evidence>
<dbReference type="Pfam" id="PF03814">
    <property type="entry name" value="KdpA"/>
    <property type="match status" value="1"/>
</dbReference>
<evidence type="ECO:0000256" key="4">
    <source>
        <dbReference type="ARBA" id="ARBA00022692"/>
    </source>
</evidence>
<evidence type="ECO:0000256" key="8">
    <source>
        <dbReference type="ARBA" id="ARBA00023136"/>
    </source>
</evidence>
<protein>
    <recommendedName>
        <fullName evidence="9">Potassium-transporting ATPase potassium-binding subunit</fullName>
    </recommendedName>
    <alternativeName>
        <fullName evidence="9">ATP phosphohydrolase [potassium-transporting] A chain</fullName>
    </alternativeName>
    <alternativeName>
        <fullName evidence="9">Potassium-binding and translocating subunit A</fullName>
    </alternativeName>
    <alternativeName>
        <fullName evidence="9">Potassium-translocating ATPase A chain</fullName>
    </alternativeName>
</protein>
<dbReference type="Proteomes" id="UP000494363">
    <property type="component" value="Unassembled WGS sequence"/>
</dbReference>
<comment type="subcellular location">
    <subcellularLocation>
        <location evidence="9">Cell membrane</location>
        <topology evidence="9">Multi-pass membrane protein</topology>
    </subcellularLocation>
</comment>
<feature type="transmembrane region" description="Helical" evidence="9">
    <location>
        <begin position="252"/>
        <end position="272"/>
    </location>
</feature>
<feature type="transmembrane region" description="Helical" evidence="9">
    <location>
        <begin position="59"/>
        <end position="78"/>
    </location>
</feature>
<dbReference type="GO" id="GO:0008556">
    <property type="term" value="F:P-type potassium transmembrane transporter activity"/>
    <property type="evidence" value="ECO:0007669"/>
    <property type="project" value="InterPro"/>
</dbReference>
<dbReference type="EMBL" id="CADIKH010000006">
    <property type="protein sequence ID" value="CAB3752072.1"/>
    <property type="molecule type" value="Genomic_DNA"/>
</dbReference>
<evidence type="ECO:0000313" key="11">
    <source>
        <dbReference type="Proteomes" id="UP000494363"/>
    </source>
</evidence>
<evidence type="ECO:0000256" key="6">
    <source>
        <dbReference type="ARBA" id="ARBA00022989"/>
    </source>
</evidence>
<sequence>MFDDLVQFALVLIAMTGLTVAMGKWLAHVFTDERHLRIERWTYSVLGADPAERMPWTRYAMVLVLGNAAMMLLGYLLLRVQGLLPAFDSLQRAAQTPDLAFNTAASFVTNTNWQSYSGESSLSNFSQMAVITFLMMVSAATGVAACGGFIRALCRKSAHDIGNYWVDFTRVMYRVLLPLSFVMALVYVWQGMPQTLTSETVATTLEGLKQPIVLGPVASMESIKHLGTNGGGFFSMNAAHPYENPTPFTNTLHILSMLLIPAALTYTAGSMLMRRRQGWAFFAAFLVMFVGALAIVYTAEQHGNVNFASLHIDQQPSALQAGGNMEGKETRFGIGQTSLFIAVTTAATTGSVDAMHDSLTPMGGFVPIGEMMLNNVFGGDGVGFINLVTFAILTVFIVGMMIGRTPEFLGKKIEAREMKFVMLAVLAHPLCILGLTALAVAWPATPASLNNLGPHGFSEVLYAYTSGTANNGSAFAGLNANTPFFNTTIGFAMLFGRFFTLLPMLAAAGSLAAKKSVPEGPGTLPTATPLFTALLVFVVLLVGGLTFFPALALGPIVEHLMLASGQLF</sequence>
<keyword evidence="7 9" id="KW-0406">Ion transport</keyword>
<dbReference type="RefSeq" id="WP_175225981.1">
    <property type="nucleotide sequence ID" value="NZ_CADIKH010000006.1"/>
</dbReference>
<reference evidence="10 11" key="1">
    <citation type="submission" date="2020-04" db="EMBL/GenBank/DDBJ databases">
        <authorList>
            <person name="De Canck E."/>
        </authorList>
    </citation>
    <scope>NUCLEOTIDE SEQUENCE [LARGE SCALE GENOMIC DNA]</scope>
    <source>
        <strain evidence="10 11">LMG 29542</strain>
    </source>
</reference>
<evidence type="ECO:0000313" key="10">
    <source>
        <dbReference type="EMBL" id="CAB3752072.1"/>
    </source>
</evidence>
<dbReference type="InterPro" id="IPR004623">
    <property type="entry name" value="KdpA"/>
</dbReference>
<feature type="transmembrane region" description="Helical" evidence="9">
    <location>
        <begin position="128"/>
        <end position="150"/>
    </location>
</feature>
<dbReference type="GO" id="GO:0005886">
    <property type="term" value="C:plasma membrane"/>
    <property type="evidence" value="ECO:0007669"/>
    <property type="project" value="UniProtKB-SubCell"/>
</dbReference>
<gene>
    <name evidence="10" type="primary">kdpA_2</name>
    <name evidence="9" type="synonym">kdpA</name>
    <name evidence="10" type="ORF">LMG29542_01672</name>
</gene>
<evidence type="ECO:0000256" key="5">
    <source>
        <dbReference type="ARBA" id="ARBA00022958"/>
    </source>
</evidence>
<organism evidence="10 11">
    <name type="scientific">Paraburkholderia humisilvae</name>
    <dbReference type="NCBI Taxonomy" id="627669"/>
    <lineage>
        <taxon>Bacteria</taxon>
        <taxon>Pseudomonadati</taxon>
        <taxon>Pseudomonadota</taxon>
        <taxon>Betaproteobacteria</taxon>
        <taxon>Burkholderiales</taxon>
        <taxon>Burkholderiaceae</taxon>
        <taxon>Paraburkholderia</taxon>
    </lineage>
</organism>
<feature type="transmembrane region" description="Helical" evidence="9">
    <location>
        <begin position="171"/>
        <end position="189"/>
    </location>
</feature>
<comment type="similarity">
    <text evidence="9">Belongs to the KdpA family.</text>
</comment>
<feature type="transmembrane region" description="Helical" evidence="9">
    <location>
        <begin position="279"/>
        <end position="299"/>
    </location>
</feature>
<evidence type="ECO:0000256" key="1">
    <source>
        <dbReference type="ARBA" id="ARBA00022448"/>
    </source>
</evidence>
<proteinExistence type="inferred from homology"/>
<dbReference type="PANTHER" id="PTHR30607">
    <property type="entry name" value="POTASSIUM-TRANSPORTING ATPASE A CHAIN"/>
    <property type="match status" value="1"/>
</dbReference>
<evidence type="ECO:0000256" key="9">
    <source>
        <dbReference type="HAMAP-Rule" id="MF_00275"/>
    </source>
</evidence>
<dbReference type="PANTHER" id="PTHR30607:SF2">
    <property type="entry name" value="POTASSIUM-TRANSPORTING ATPASE POTASSIUM-BINDING SUBUNIT"/>
    <property type="match status" value="1"/>
</dbReference>
<keyword evidence="6 9" id="KW-1133">Transmembrane helix</keyword>
<keyword evidence="4 9" id="KW-0812">Transmembrane</keyword>
<feature type="transmembrane region" description="Helical" evidence="9">
    <location>
        <begin position="489"/>
        <end position="509"/>
    </location>
</feature>
<keyword evidence="8 9" id="KW-0472">Membrane</keyword>
<keyword evidence="1 9" id="KW-0813">Transport</keyword>
<feature type="transmembrane region" description="Helical" evidence="9">
    <location>
        <begin position="6"/>
        <end position="27"/>
    </location>
</feature>